<evidence type="ECO:0000256" key="5">
    <source>
        <dbReference type="ARBA" id="ARBA00023186"/>
    </source>
</evidence>
<feature type="coiled-coil region" evidence="7">
    <location>
        <begin position="250"/>
        <end position="277"/>
    </location>
</feature>
<evidence type="ECO:0000313" key="9">
    <source>
        <dbReference type="Proteomes" id="UP000191154"/>
    </source>
</evidence>
<dbReference type="InterPro" id="IPR013126">
    <property type="entry name" value="Hsp_70_fam"/>
</dbReference>
<dbReference type="AlphaFoldDB" id="A0A1S8N5V4"/>
<keyword evidence="5" id="KW-0143">Chaperone</keyword>
<dbReference type="InterPro" id="IPR029047">
    <property type="entry name" value="HSP70_peptide-bd_sf"/>
</dbReference>
<reference evidence="8 9" key="1">
    <citation type="submission" date="2016-05" db="EMBL/GenBank/DDBJ databases">
        <title>Microbial solvent formation.</title>
        <authorList>
            <person name="Poehlein A."/>
            <person name="Montoya Solano J.D."/>
            <person name="Flitsch S."/>
            <person name="Krabben P."/>
            <person name="Duerre P."/>
            <person name="Daniel R."/>
        </authorList>
    </citation>
    <scope>NUCLEOTIDE SEQUENCE [LARGE SCALE GENOMIC DNA]</scope>
    <source>
        <strain evidence="8 9">L1-8</strain>
    </source>
</reference>
<organism evidence="8 9">
    <name type="scientific">Clostridium saccharobutylicum</name>
    <dbReference type="NCBI Taxonomy" id="169679"/>
    <lineage>
        <taxon>Bacteria</taxon>
        <taxon>Bacillati</taxon>
        <taxon>Bacillota</taxon>
        <taxon>Clostridia</taxon>
        <taxon>Eubacteriales</taxon>
        <taxon>Clostridiaceae</taxon>
        <taxon>Clostridium</taxon>
    </lineage>
</organism>
<sequence>MSIILSKSSYVLGIDLGTSTTIASVFTKGKSRIIKIDSNDYIPSVVSFLNDDTKLVGMQAKGRMMIDPVNTVASIKRHMGEDSYKVKINDKEYSPEEISAEILKKIVEAARQQDNFEPLGEIANAVICIPANFTDNAKQATLKAAELANLNVLYLLEEPVAAAIMYGFNATKSQKILVYDLGGGTFDVCILDANTSESGNANYDILAKEGINQLGGDDFDQKLMEMINAKFLEENNIDILDTTKDQGISKKKIKQAIQKLKEAAEKAKIELSENDATNVLIPNIIQNEEGDLLSVDVEITKEEFNSAIDPLIDKTEETVKCALENAKLTVEDIDKIILVGGSTLVPRIKEKVKDIFGIEPYSNFNPRTIVSEGAAIFGATLSVPSDCVENNETKPEGDINISQIVTHNLGIMISGMRFSKLIEKGIEIPKGQVISEEKEYSTQSDNQTELTLLIYQCDEDVEFINEKNVEGSDKAICIGEFKLSNIPSKSKGEEKIVVKFDVNEENIVNVTAKCISNGSESNVTVDVKRS</sequence>
<dbReference type="Proteomes" id="UP000191154">
    <property type="component" value="Unassembled WGS sequence"/>
</dbReference>
<dbReference type="FunFam" id="3.30.420.40:FF:000545">
    <property type="entry name" value="Endoplasmic reticulum chaperone BiP"/>
    <property type="match status" value="1"/>
</dbReference>
<dbReference type="Gene3D" id="3.30.420.40">
    <property type="match status" value="2"/>
</dbReference>
<evidence type="ECO:0000313" key="8">
    <source>
        <dbReference type="EMBL" id="OOM11844.1"/>
    </source>
</evidence>
<comment type="caution">
    <text evidence="8">The sequence shown here is derived from an EMBL/GenBank/DDBJ whole genome shotgun (WGS) entry which is preliminary data.</text>
</comment>
<dbReference type="EMBL" id="LZYZ01000004">
    <property type="protein sequence ID" value="OOM11844.1"/>
    <property type="molecule type" value="Genomic_DNA"/>
</dbReference>
<dbReference type="Gene3D" id="2.60.34.10">
    <property type="entry name" value="Substrate Binding Domain Of DNAk, Chain A, domain 1"/>
    <property type="match status" value="1"/>
</dbReference>
<dbReference type="PRINTS" id="PR00301">
    <property type="entry name" value="HEATSHOCK70"/>
</dbReference>
<dbReference type="CDD" id="cd24029">
    <property type="entry name" value="ASKHA_NBD_HSP70_DnaK_HscA_HscC"/>
    <property type="match status" value="1"/>
</dbReference>
<evidence type="ECO:0000256" key="4">
    <source>
        <dbReference type="ARBA" id="ARBA00022840"/>
    </source>
</evidence>
<dbReference type="GO" id="GO:0005524">
    <property type="term" value="F:ATP binding"/>
    <property type="evidence" value="ECO:0007669"/>
    <property type="project" value="UniProtKB-KW"/>
</dbReference>
<dbReference type="SUPFAM" id="SSF53067">
    <property type="entry name" value="Actin-like ATPase domain"/>
    <property type="match status" value="2"/>
</dbReference>
<keyword evidence="3 6" id="KW-0547">Nucleotide-binding</keyword>
<dbReference type="PANTHER" id="PTHR19375">
    <property type="entry name" value="HEAT SHOCK PROTEIN 70KDA"/>
    <property type="match status" value="1"/>
</dbReference>
<accession>A0A1S8N5V4</accession>
<keyword evidence="4 6" id="KW-0067">ATP-binding</keyword>
<name>A0A1S8N5V4_CLOSA</name>
<evidence type="ECO:0000256" key="1">
    <source>
        <dbReference type="ARBA" id="ARBA00002290"/>
    </source>
</evidence>
<dbReference type="STRING" id="169679.CSACC_06650"/>
<dbReference type="Pfam" id="PF00012">
    <property type="entry name" value="HSP70"/>
    <property type="match status" value="1"/>
</dbReference>
<keyword evidence="7" id="KW-0175">Coiled coil</keyword>
<gene>
    <name evidence="8" type="primary">dnaK_2</name>
    <name evidence="8" type="ORF">CLOSAC_22710</name>
</gene>
<evidence type="ECO:0000256" key="7">
    <source>
        <dbReference type="SAM" id="Coils"/>
    </source>
</evidence>
<evidence type="ECO:0000256" key="6">
    <source>
        <dbReference type="RuleBase" id="RU003322"/>
    </source>
</evidence>
<dbReference type="InterPro" id="IPR043129">
    <property type="entry name" value="ATPase_NBD"/>
</dbReference>
<dbReference type="Gene3D" id="3.90.640.10">
    <property type="entry name" value="Actin, Chain A, domain 4"/>
    <property type="match status" value="1"/>
</dbReference>
<proteinExistence type="inferred from homology"/>
<evidence type="ECO:0000256" key="3">
    <source>
        <dbReference type="ARBA" id="ARBA00022741"/>
    </source>
</evidence>
<comment type="function">
    <text evidence="1">Acts as a chaperone.</text>
</comment>
<dbReference type="SUPFAM" id="SSF100920">
    <property type="entry name" value="Heat shock protein 70kD (HSP70), peptide-binding domain"/>
    <property type="match status" value="1"/>
</dbReference>
<dbReference type="RefSeq" id="WP_077865527.1">
    <property type="nucleotide sequence ID" value="NZ_LZYZ01000004.1"/>
</dbReference>
<dbReference type="GO" id="GO:0140662">
    <property type="term" value="F:ATP-dependent protein folding chaperone"/>
    <property type="evidence" value="ECO:0007669"/>
    <property type="project" value="InterPro"/>
</dbReference>
<protein>
    <submittedName>
        <fullName evidence="8">Chaperone protein DnaK</fullName>
    </submittedName>
</protein>
<dbReference type="FunFam" id="3.90.640.10:FF:000003">
    <property type="entry name" value="Molecular chaperone DnaK"/>
    <property type="match status" value="1"/>
</dbReference>
<comment type="similarity">
    <text evidence="2 6">Belongs to the heat shock protein 70 family.</text>
</comment>
<evidence type="ECO:0000256" key="2">
    <source>
        <dbReference type="ARBA" id="ARBA00007381"/>
    </source>
</evidence>